<feature type="compositionally biased region" description="Low complexity" evidence="3">
    <location>
        <begin position="47"/>
        <end position="63"/>
    </location>
</feature>
<dbReference type="Proteomes" id="UP001642464">
    <property type="component" value="Unassembled WGS sequence"/>
</dbReference>
<dbReference type="EMBL" id="CAXAMM010009092">
    <property type="protein sequence ID" value="CAK9019356.1"/>
    <property type="molecule type" value="Genomic_DNA"/>
</dbReference>
<accession>A0ABP0JYI4</accession>
<evidence type="ECO:0000256" key="2">
    <source>
        <dbReference type="ARBA" id="ARBA00022737"/>
    </source>
</evidence>
<keyword evidence="5" id="KW-1185">Reference proteome</keyword>
<protein>
    <recommendedName>
        <fullName evidence="6">F-box domain-containing protein</fullName>
    </recommendedName>
</protein>
<dbReference type="Pfam" id="PF01344">
    <property type="entry name" value="Kelch_1"/>
    <property type="match status" value="1"/>
</dbReference>
<dbReference type="InterPro" id="IPR006652">
    <property type="entry name" value="Kelch_1"/>
</dbReference>
<evidence type="ECO:0000313" key="4">
    <source>
        <dbReference type="EMBL" id="CAK9019356.1"/>
    </source>
</evidence>
<dbReference type="SUPFAM" id="SSF117281">
    <property type="entry name" value="Kelch motif"/>
    <property type="match status" value="1"/>
</dbReference>
<evidence type="ECO:0000256" key="1">
    <source>
        <dbReference type="ARBA" id="ARBA00022441"/>
    </source>
</evidence>
<comment type="caution">
    <text evidence="4">The sequence shown here is derived from an EMBL/GenBank/DDBJ whole genome shotgun (WGS) entry which is preliminary data.</text>
</comment>
<sequence length="495" mass="54229">MERLDAALLREVLEFASTRDLARVAQTCSWLHAAVAGGDAAAEEEAASSSSSSPETSASCGSAPERTTLTRQCQRRKGRGMELFWEEVFEREFVPKGFRRTFSPARRKDECSKCAMLASPSLGHVTLTQPAWTRVARCAESVPAARQGASMAATSDRRGALLVGGWTTHGIVVDAHFFSLESRSWRPLRIKTFDGHLPTYGHALTAVEPSQGLDRFLVTGGACSRRLPGRLCTDRDSPVGQAERGTSPDRAGLWRAYHTAVTVFGKHVFLFGGFNDDGPLSCLEYYNLDKKGFLPIPESGAEPCARFGHTSTVVRQDKDRAIILVLGGTRACNNLKIQSHPYDLELNDAYLLTVGKNVACGVRWSRIESHLPWRRVQRCHSAVALGEWSGNLIIFGGGAPGLTINCLGKVCLSEIRSCQELTWEYLRPATTDAADELDDESMLSGRLISPVLPFPRQNHCAVLLGNDTMMVFGGCMAQPLHAEELDDTWLLEFGK</sequence>
<dbReference type="PANTHER" id="PTHR46093:SF18">
    <property type="entry name" value="FIBRONECTIN TYPE-III DOMAIN-CONTAINING PROTEIN"/>
    <property type="match status" value="1"/>
</dbReference>
<dbReference type="InterPro" id="IPR015915">
    <property type="entry name" value="Kelch-typ_b-propeller"/>
</dbReference>
<evidence type="ECO:0008006" key="6">
    <source>
        <dbReference type="Google" id="ProtNLM"/>
    </source>
</evidence>
<feature type="region of interest" description="Disordered" evidence="3">
    <location>
        <begin position="42"/>
        <end position="72"/>
    </location>
</feature>
<evidence type="ECO:0000256" key="3">
    <source>
        <dbReference type="SAM" id="MobiDB-lite"/>
    </source>
</evidence>
<keyword evidence="1" id="KW-0880">Kelch repeat</keyword>
<dbReference type="Gene3D" id="2.120.10.80">
    <property type="entry name" value="Kelch-type beta propeller"/>
    <property type="match status" value="2"/>
</dbReference>
<proteinExistence type="predicted"/>
<gene>
    <name evidence="4" type="ORF">SCF082_LOCUS14472</name>
</gene>
<keyword evidence="2" id="KW-0677">Repeat</keyword>
<reference evidence="4 5" key="1">
    <citation type="submission" date="2024-02" db="EMBL/GenBank/DDBJ databases">
        <authorList>
            <person name="Chen Y."/>
            <person name="Shah S."/>
            <person name="Dougan E. K."/>
            <person name="Thang M."/>
            <person name="Chan C."/>
        </authorList>
    </citation>
    <scope>NUCLEOTIDE SEQUENCE [LARGE SCALE GENOMIC DNA]</scope>
</reference>
<organism evidence="4 5">
    <name type="scientific">Durusdinium trenchii</name>
    <dbReference type="NCBI Taxonomy" id="1381693"/>
    <lineage>
        <taxon>Eukaryota</taxon>
        <taxon>Sar</taxon>
        <taxon>Alveolata</taxon>
        <taxon>Dinophyceae</taxon>
        <taxon>Suessiales</taxon>
        <taxon>Symbiodiniaceae</taxon>
        <taxon>Durusdinium</taxon>
    </lineage>
</organism>
<evidence type="ECO:0000313" key="5">
    <source>
        <dbReference type="Proteomes" id="UP001642464"/>
    </source>
</evidence>
<name>A0ABP0JYI4_9DINO</name>
<dbReference type="PANTHER" id="PTHR46093">
    <property type="entry name" value="ACYL-COA-BINDING DOMAIN-CONTAINING PROTEIN 5"/>
    <property type="match status" value="1"/>
</dbReference>